<evidence type="ECO:0000313" key="1">
    <source>
        <dbReference type="EMBL" id="GAW97424.1"/>
    </source>
</evidence>
<proteinExistence type="predicted"/>
<accession>A0ABQ0MYQ6</accession>
<dbReference type="RefSeq" id="WP_057180498.1">
    <property type="nucleotide sequence ID" value="NZ_BDQM01000033.1"/>
</dbReference>
<sequence>MNKTFLNCIFSLSLLTCTGCTSTFISDSLAIIEREENRENSQVVNTKVLMSIQALRAAQKMAQHTHITTYTFTYELHDKELNYRNRIKLAKILVQNKHPIIINIAPAKGESQLQQLSLAMKRATILRQYVERWNKGVTIIFAPDLSTDTIHLSIGA</sequence>
<keyword evidence="2" id="KW-1185">Reference proteome</keyword>
<name>A0ABQ0MYQ6_9GAMM</name>
<reference evidence="1 2" key="1">
    <citation type="submission" date="2017-06" db="EMBL/GenBank/DDBJ databases">
        <title>Whole Genome Sequences of Colwellia marinimaniae MTCD1.</title>
        <authorList>
            <person name="Kusumoto H."/>
            <person name="Inoue M."/>
            <person name="Tanikawa K."/>
            <person name="Maeji H."/>
            <person name="Cameron J.H."/>
            <person name="Bartlett D.H."/>
        </authorList>
    </citation>
    <scope>NUCLEOTIDE SEQUENCE [LARGE SCALE GENOMIC DNA]</scope>
    <source>
        <strain evidence="1 2">MTCD1</strain>
    </source>
</reference>
<evidence type="ECO:0000313" key="2">
    <source>
        <dbReference type="Proteomes" id="UP000197068"/>
    </source>
</evidence>
<dbReference type="EMBL" id="BDQM01000033">
    <property type="protein sequence ID" value="GAW97424.1"/>
    <property type="molecule type" value="Genomic_DNA"/>
</dbReference>
<organism evidence="1 2">
    <name type="scientific">Colwellia marinimaniae</name>
    <dbReference type="NCBI Taxonomy" id="1513592"/>
    <lineage>
        <taxon>Bacteria</taxon>
        <taxon>Pseudomonadati</taxon>
        <taxon>Pseudomonadota</taxon>
        <taxon>Gammaproteobacteria</taxon>
        <taxon>Alteromonadales</taxon>
        <taxon>Colwelliaceae</taxon>
        <taxon>Colwellia</taxon>
    </lineage>
</organism>
<comment type="caution">
    <text evidence="1">The sequence shown here is derived from an EMBL/GenBank/DDBJ whole genome shotgun (WGS) entry which is preliminary data.</text>
</comment>
<gene>
    <name evidence="1" type="ORF">MTCD1_03051</name>
</gene>
<dbReference type="Proteomes" id="UP000197068">
    <property type="component" value="Unassembled WGS sequence"/>
</dbReference>
<protein>
    <recommendedName>
        <fullName evidence="3">OmpA-like domain-containing protein</fullName>
    </recommendedName>
</protein>
<evidence type="ECO:0008006" key="3">
    <source>
        <dbReference type="Google" id="ProtNLM"/>
    </source>
</evidence>